<proteinExistence type="predicted"/>
<accession>A0A0F4J0L3</accession>
<dbReference type="STRING" id="68223.GCA_002028425_03877"/>
<feature type="chain" id="PRO_5002470456" description="Secreted protein" evidence="1">
    <location>
        <begin position="28"/>
        <end position="245"/>
    </location>
</feature>
<reference evidence="2 3" key="1">
    <citation type="submission" date="2015-02" db="EMBL/GenBank/DDBJ databases">
        <authorList>
            <person name="Ju K.-S."/>
            <person name="Doroghazi J.R."/>
            <person name="Metcalf W."/>
        </authorList>
    </citation>
    <scope>NUCLEOTIDE SEQUENCE [LARGE SCALE GENOMIC DNA]</scope>
    <source>
        <strain evidence="2 3">NRRL ISP-5550</strain>
    </source>
</reference>
<dbReference type="AlphaFoldDB" id="A0A0F4J0L3"/>
<gene>
    <name evidence="2" type="ORF">VR44_27980</name>
</gene>
<dbReference type="PATRIC" id="fig|68223.7.peg.1846"/>
<evidence type="ECO:0008006" key="4">
    <source>
        <dbReference type="Google" id="ProtNLM"/>
    </source>
</evidence>
<name>A0A0F4J0L3_9ACTN</name>
<dbReference type="EMBL" id="JZWV01000852">
    <property type="protein sequence ID" value="KJY27278.1"/>
    <property type="molecule type" value="Genomic_DNA"/>
</dbReference>
<dbReference type="Proteomes" id="UP000033551">
    <property type="component" value="Unassembled WGS sequence"/>
</dbReference>
<keyword evidence="3" id="KW-1185">Reference proteome</keyword>
<evidence type="ECO:0000313" key="2">
    <source>
        <dbReference type="EMBL" id="KJY27278.1"/>
    </source>
</evidence>
<keyword evidence="1" id="KW-0732">Signal</keyword>
<sequence>MVNRRKRVVVAAAVAGALLVAGGGVWAASALAGADRSAPTAYWVEAGGKLPSAENAAPVPPNELTGKLLPVPSGFEPGPDLGGDGNDYFASGEKAAETFKEARKGLSNSDRKKRDDMLADLKLKGLAARTYASGGGSMVVEIRLMQADPKAVGAFSEVSKKLLDLTGDDRDAPKVDGYPDAKCSLLAVGEHNKEKLDSLYCVAVQGDVLVSLRAYGPKEQGLSKLEATGFLKNQLSRLKSPGESV</sequence>
<organism evidence="2 3">
    <name type="scientific">Streptomyces katrae</name>
    <dbReference type="NCBI Taxonomy" id="68223"/>
    <lineage>
        <taxon>Bacteria</taxon>
        <taxon>Bacillati</taxon>
        <taxon>Actinomycetota</taxon>
        <taxon>Actinomycetes</taxon>
        <taxon>Kitasatosporales</taxon>
        <taxon>Streptomycetaceae</taxon>
        <taxon>Streptomyces</taxon>
    </lineage>
</organism>
<feature type="signal peptide" evidence="1">
    <location>
        <begin position="1"/>
        <end position="27"/>
    </location>
</feature>
<evidence type="ECO:0000256" key="1">
    <source>
        <dbReference type="SAM" id="SignalP"/>
    </source>
</evidence>
<protein>
    <recommendedName>
        <fullName evidence="4">Secreted protein</fullName>
    </recommendedName>
</protein>
<comment type="caution">
    <text evidence="2">The sequence shown here is derived from an EMBL/GenBank/DDBJ whole genome shotgun (WGS) entry which is preliminary data.</text>
</comment>
<evidence type="ECO:0000313" key="3">
    <source>
        <dbReference type="Proteomes" id="UP000033551"/>
    </source>
</evidence>
<dbReference type="OrthoDB" id="3853749at2"/>